<dbReference type="HOGENOM" id="CLU_1370312_0_0_6"/>
<protein>
    <submittedName>
        <fullName evidence="1">Uncharacterized protein</fullName>
    </submittedName>
</protein>
<reference evidence="2" key="1">
    <citation type="journal article" date="2009" name="PLoS Genet.">
        <title>Organised genome dynamics in the Escherichia coli species results in highly diverse adaptive paths.</title>
        <authorList>
            <person name="Touchon M."/>
            <person name="Hoede C."/>
            <person name="Tenaillon O."/>
            <person name="Barbe V."/>
            <person name="Baeriswyl S."/>
            <person name="Bidet P."/>
            <person name="Bingen E."/>
            <person name="Bonacorsi S."/>
            <person name="Bouchier C."/>
            <person name="Bouvet O."/>
            <person name="Calteau A."/>
            <person name="Chiapello H."/>
            <person name="Clermont O."/>
            <person name="Cruveiller S."/>
            <person name="Danchin A."/>
            <person name="Diard M."/>
            <person name="Dossat C."/>
            <person name="Karoui M.E."/>
            <person name="Frapy E."/>
            <person name="Garry L."/>
            <person name="Ghigo J.M."/>
            <person name="Gilles A.M."/>
            <person name="Johnson J."/>
            <person name="Le Bouguenec C."/>
            <person name="Lescat M."/>
            <person name="Mangenot S."/>
            <person name="Martinez-Jehanne V."/>
            <person name="Matic I."/>
            <person name="Nassif X."/>
            <person name="Oztas S."/>
            <person name="Petit M.A."/>
            <person name="Pichon C."/>
            <person name="Rouy Z."/>
            <person name="Ruf C.S."/>
            <person name="Schneider D."/>
            <person name="Tourret J."/>
            <person name="Vacherie B."/>
            <person name="Vallenet D."/>
            <person name="Medigue C."/>
            <person name="Rocha E.P.C."/>
            <person name="Denamur E."/>
        </authorList>
    </citation>
    <scope>NUCLEOTIDE SEQUENCE [LARGE SCALE GENOMIC DNA]</scope>
    <source>
        <strain evidence="2">S88 / ExPEC</strain>
    </source>
</reference>
<sequence>MIISDKKEVCMSNETNGIDEMFSLNAAKAGVAIGLLLQQASAFSCEVVVTDNVQHAYHQSSFSSERANDELHEAVSSIKELSRMLKYAYRVLANATDENVDNVLSIIEPEKSRLIEHQLRGLEGAMKSVFKEASADFKEIARDIYIVVADARSAVTNLNSLIKQRSCVPVVFDSSVDMAGLRALAEHGTRVFHSGNFH</sequence>
<name>B7MGX1_ECO45</name>
<evidence type="ECO:0000313" key="2">
    <source>
        <dbReference type="Proteomes" id="UP000000747"/>
    </source>
</evidence>
<proteinExistence type="predicted"/>
<keyword evidence="2" id="KW-1185">Reference proteome</keyword>
<gene>
    <name evidence="1" type="ordered locus">ECS88_2504</name>
</gene>
<dbReference type="EMBL" id="CU928161">
    <property type="protein sequence ID" value="CAR03780.2"/>
    <property type="molecule type" value="Genomic_DNA"/>
</dbReference>
<evidence type="ECO:0000313" key="1">
    <source>
        <dbReference type="EMBL" id="CAR03780.2"/>
    </source>
</evidence>
<dbReference type="AlphaFoldDB" id="B7MGX1"/>
<organism evidence="1 2">
    <name type="scientific">Escherichia coli O45:K1 (strain S88 / ExPEC)</name>
    <dbReference type="NCBI Taxonomy" id="585035"/>
    <lineage>
        <taxon>Bacteria</taxon>
        <taxon>Pseudomonadati</taxon>
        <taxon>Pseudomonadota</taxon>
        <taxon>Gammaproteobacteria</taxon>
        <taxon>Enterobacterales</taxon>
        <taxon>Enterobacteriaceae</taxon>
        <taxon>Escherichia</taxon>
    </lineage>
</organism>
<dbReference type="KEGG" id="ecz:ECS88_2504"/>
<dbReference type="Proteomes" id="UP000000747">
    <property type="component" value="Chromosome"/>
</dbReference>
<accession>B7MGX1</accession>